<dbReference type="AlphaFoldDB" id="D2RFF5"/>
<evidence type="ECO:0000313" key="3">
    <source>
        <dbReference type="Proteomes" id="UP000001901"/>
    </source>
</evidence>
<keyword evidence="1" id="KW-0472">Membrane</keyword>
<protein>
    <recommendedName>
        <fullName evidence="4">DUF1634 domain-containing protein</fullName>
    </recommendedName>
</protein>
<dbReference type="EMBL" id="CP001857">
    <property type="protein sequence ID" value="ADB58849.1"/>
    <property type="molecule type" value="Genomic_DNA"/>
</dbReference>
<dbReference type="KEGG" id="apo:Arcpr_1805"/>
<accession>D2RFF5</accession>
<keyword evidence="1" id="KW-0812">Transmembrane</keyword>
<dbReference type="GeneID" id="8740501"/>
<dbReference type="HOGENOM" id="CLU_145809_0_0_2"/>
<sequence length="141" mass="15248">MEPPKPPTAGIVYGEIVYWITIVGMIVGIAGLAIYLSSGGVMNSDMISDLLKGETPKKLWEEHSILGEMPESHWYLSYLSYGDAIAMLGIVICSLSAVIATWATALTIFIKRELDLLFGIFAVIVAIIMTLAALGIIAIHH</sequence>
<gene>
    <name evidence="2" type="ordered locus">Arcpr_1805</name>
</gene>
<feature type="transmembrane region" description="Helical" evidence="1">
    <location>
        <begin position="85"/>
        <end position="110"/>
    </location>
</feature>
<dbReference type="OrthoDB" id="50459at2157"/>
<dbReference type="STRING" id="572546.Arcpr_1805"/>
<evidence type="ECO:0008006" key="4">
    <source>
        <dbReference type="Google" id="ProtNLM"/>
    </source>
</evidence>
<evidence type="ECO:0000256" key="1">
    <source>
        <dbReference type="SAM" id="Phobius"/>
    </source>
</evidence>
<dbReference type="Proteomes" id="UP000001901">
    <property type="component" value="Chromosome"/>
</dbReference>
<dbReference type="RefSeq" id="WP_012941184.1">
    <property type="nucleotide sequence ID" value="NC_013741.1"/>
</dbReference>
<organism evidence="2 3">
    <name type="scientific">Archaeoglobus profundus (strain DSM 5631 / JCM 9629 / NBRC 100127 / Av18)</name>
    <dbReference type="NCBI Taxonomy" id="572546"/>
    <lineage>
        <taxon>Archaea</taxon>
        <taxon>Methanobacteriati</taxon>
        <taxon>Methanobacteriota</taxon>
        <taxon>Archaeoglobi</taxon>
        <taxon>Archaeoglobales</taxon>
        <taxon>Archaeoglobaceae</taxon>
        <taxon>Archaeoglobus</taxon>
    </lineage>
</organism>
<reference evidence="2 3" key="1">
    <citation type="journal article" date="2010" name="Stand. Genomic Sci.">
        <title>Complete genome sequence of Archaeoglobus profundus type strain (AV18).</title>
        <authorList>
            <person name="von Jan M."/>
            <person name="Lapidus A."/>
            <person name="Del Rio T.G."/>
            <person name="Copeland A."/>
            <person name="Tice H."/>
            <person name="Cheng J.F."/>
            <person name="Lucas S."/>
            <person name="Chen F."/>
            <person name="Nolan M."/>
            <person name="Goodwin L."/>
            <person name="Han C."/>
            <person name="Pitluck S."/>
            <person name="Liolios K."/>
            <person name="Ivanova N."/>
            <person name="Mavromatis K."/>
            <person name="Ovchinnikova G."/>
            <person name="Chertkov O."/>
            <person name="Pati A."/>
            <person name="Chen A."/>
            <person name="Palaniappan K."/>
            <person name="Land M."/>
            <person name="Hauser L."/>
            <person name="Chang Y.J."/>
            <person name="Jeffries C.D."/>
            <person name="Saunders E."/>
            <person name="Brettin T."/>
            <person name="Detter J.C."/>
            <person name="Chain P."/>
            <person name="Eichinger K."/>
            <person name="Huber H."/>
            <person name="Spring S."/>
            <person name="Rohde M."/>
            <person name="Goker M."/>
            <person name="Wirth R."/>
            <person name="Woyke T."/>
            <person name="Bristow J."/>
            <person name="Eisen J.A."/>
            <person name="Markowitz V."/>
            <person name="Hugenholtz P."/>
            <person name="Kyrpides N.C."/>
            <person name="Klenk H.P."/>
        </authorList>
    </citation>
    <scope>NUCLEOTIDE SEQUENCE [LARGE SCALE GENOMIC DNA]</scope>
    <source>
        <strain evidence="3">DSM 5631 / JCM 9629 / NBRC 100127 / Av18</strain>
    </source>
</reference>
<keyword evidence="1" id="KW-1133">Transmembrane helix</keyword>
<dbReference type="PaxDb" id="572546-Arcpr_1805"/>
<proteinExistence type="predicted"/>
<feature type="transmembrane region" description="Helical" evidence="1">
    <location>
        <begin position="116"/>
        <end position="139"/>
    </location>
</feature>
<feature type="transmembrane region" description="Helical" evidence="1">
    <location>
        <begin position="16"/>
        <end position="36"/>
    </location>
</feature>
<keyword evidence="3" id="KW-1185">Reference proteome</keyword>
<dbReference type="eggNOG" id="arCOG10391">
    <property type="taxonomic scope" value="Archaea"/>
</dbReference>
<evidence type="ECO:0000313" key="2">
    <source>
        <dbReference type="EMBL" id="ADB58849.1"/>
    </source>
</evidence>
<name>D2RFF5_ARCPA</name>